<keyword evidence="1" id="KW-0732">Signal</keyword>
<dbReference type="EMBL" id="CP047657">
    <property type="protein sequence ID" value="QHJ14006.1"/>
    <property type="molecule type" value="Genomic_DNA"/>
</dbReference>
<dbReference type="Proteomes" id="UP000464524">
    <property type="component" value="Plasmid unnamed"/>
</dbReference>
<evidence type="ECO:0000313" key="2">
    <source>
        <dbReference type="EMBL" id="QHJ14006.1"/>
    </source>
</evidence>
<organism evidence="2 3">
    <name type="scientific">Paraglaciecola mesophila</name>
    <dbReference type="NCBI Taxonomy" id="197222"/>
    <lineage>
        <taxon>Bacteria</taxon>
        <taxon>Pseudomonadati</taxon>
        <taxon>Pseudomonadota</taxon>
        <taxon>Gammaproteobacteria</taxon>
        <taxon>Alteromonadales</taxon>
        <taxon>Alteromonadaceae</taxon>
        <taxon>Paraglaciecola</taxon>
    </lineage>
</organism>
<accession>A0A857JRB1</accession>
<protein>
    <recommendedName>
        <fullName evidence="4">MSHA biogenesis protein MshQ</fullName>
    </recommendedName>
</protein>
<feature type="signal peptide" evidence="1">
    <location>
        <begin position="1"/>
        <end position="26"/>
    </location>
</feature>
<evidence type="ECO:0000256" key="1">
    <source>
        <dbReference type="SAM" id="SignalP"/>
    </source>
</evidence>
<dbReference type="KEGG" id="pmes:FX988_04288"/>
<geneLocation type="plasmid" evidence="2 3">
    <name>unnamed</name>
</geneLocation>
<name>A0A857JRB1_9ALTE</name>
<evidence type="ECO:0000313" key="3">
    <source>
        <dbReference type="Proteomes" id="UP000464524"/>
    </source>
</evidence>
<sequence length="173" mass="19041">MTCFLCKPILNFIVIAGSGVSLFANATDVGLEATYNAQLNQVILTWGSSDDSNIPGTEDGDDWCDATLVRYFGPEEAIDDNQVVLPCTARTYTFTDLEPVVWGFMIQNRILQLECEDQSDGSTYCSTDENEVSRSSHVYVNLENPGGKRRVTFIHTDILGSPIAETDINGDSR</sequence>
<gene>
    <name evidence="2" type="ORF">FX988_04288</name>
</gene>
<reference evidence="2 3" key="1">
    <citation type="submission" date="2019-12" db="EMBL/GenBank/DDBJ databases">
        <title>Genome sequencing and assembly of endphytes of Porphyra tenera.</title>
        <authorList>
            <person name="Park J.M."/>
            <person name="Shin R."/>
            <person name="Jo S.H."/>
        </authorList>
    </citation>
    <scope>NUCLEOTIDE SEQUENCE [LARGE SCALE GENOMIC DNA]</scope>
    <source>
        <strain evidence="2 3">GPM4</strain>
        <plasmid evidence="2 3">unnamed</plasmid>
    </source>
</reference>
<keyword evidence="3" id="KW-1185">Reference proteome</keyword>
<evidence type="ECO:0008006" key="4">
    <source>
        <dbReference type="Google" id="ProtNLM"/>
    </source>
</evidence>
<keyword evidence="2" id="KW-0614">Plasmid</keyword>
<dbReference type="AlphaFoldDB" id="A0A857JRB1"/>
<proteinExistence type="predicted"/>
<feature type="chain" id="PRO_5032762972" description="MSHA biogenesis protein MshQ" evidence="1">
    <location>
        <begin position="27"/>
        <end position="173"/>
    </location>
</feature>